<feature type="non-terminal residue" evidence="2">
    <location>
        <position position="47"/>
    </location>
</feature>
<name>A0A0K2U731_LEPSM</name>
<organism evidence="2">
    <name type="scientific">Lepeophtheirus salmonis</name>
    <name type="common">Salmon louse</name>
    <name type="synonym">Caligus salmonis</name>
    <dbReference type="NCBI Taxonomy" id="72036"/>
    <lineage>
        <taxon>Eukaryota</taxon>
        <taxon>Metazoa</taxon>
        <taxon>Ecdysozoa</taxon>
        <taxon>Arthropoda</taxon>
        <taxon>Crustacea</taxon>
        <taxon>Multicrustacea</taxon>
        <taxon>Hexanauplia</taxon>
        <taxon>Copepoda</taxon>
        <taxon>Siphonostomatoida</taxon>
        <taxon>Caligidae</taxon>
        <taxon>Lepeophtheirus</taxon>
    </lineage>
</organism>
<reference evidence="2" key="1">
    <citation type="submission" date="2014-05" db="EMBL/GenBank/DDBJ databases">
        <authorList>
            <person name="Chronopoulou M."/>
        </authorList>
    </citation>
    <scope>NUCLEOTIDE SEQUENCE</scope>
    <source>
        <tissue evidence="2">Whole organism</tissue>
    </source>
</reference>
<evidence type="ECO:0000313" key="2">
    <source>
        <dbReference type="EMBL" id="CDW34043.1"/>
    </source>
</evidence>
<proteinExistence type="predicted"/>
<keyword evidence="1" id="KW-0472">Membrane</keyword>
<protein>
    <submittedName>
        <fullName evidence="2">Uncharacterized protein</fullName>
    </submittedName>
</protein>
<feature type="transmembrane region" description="Helical" evidence="1">
    <location>
        <begin position="29"/>
        <end position="46"/>
    </location>
</feature>
<evidence type="ECO:0000256" key="1">
    <source>
        <dbReference type="SAM" id="Phobius"/>
    </source>
</evidence>
<accession>A0A0K2U731</accession>
<keyword evidence="1" id="KW-0812">Transmembrane</keyword>
<sequence>MWHSCCCCCCFLFFLSFLSFYLIIGNIRLVGQTIYYNCILVIILMCE</sequence>
<dbReference type="AlphaFoldDB" id="A0A0K2U731"/>
<keyword evidence="1" id="KW-1133">Transmembrane helix</keyword>
<dbReference type="EMBL" id="HACA01016682">
    <property type="protein sequence ID" value="CDW34043.1"/>
    <property type="molecule type" value="Transcribed_RNA"/>
</dbReference>